<proteinExistence type="predicted"/>
<dbReference type="GO" id="GO:0005506">
    <property type="term" value="F:iron ion binding"/>
    <property type="evidence" value="ECO:0007669"/>
    <property type="project" value="InterPro"/>
</dbReference>
<dbReference type="EMBL" id="JBGBPQ010000019">
    <property type="protein sequence ID" value="KAL1504919.1"/>
    <property type="molecule type" value="Genomic_DNA"/>
</dbReference>
<evidence type="ECO:0000313" key="8">
    <source>
        <dbReference type="Proteomes" id="UP001515480"/>
    </source>
</evidence>
<dbReference type="PROSITE" id="PS51471">
    <property type="entry name" value="FE2OG_OXY"/>
    <property type="match status" value="1"/>
</dbReference>
<dbReference type="GO" id="GO:0051213">
    <property type="term" value="F:dioxygenase activity"/>
    <property type="evidence" value="ECO:0007669"/>
    <property type="project" value="UniProtKB-KW"/>
</dbReference>
<dbReference type="GO" id="GO:0016705">
    <property type="term" value="F:oxidoreductase activity, acting on paired donors, with incorporation or reduction of molecular oxygen"/>
    <property type="evidence" value="ECO:0007669"/>
    <property type="project" value="InterPro"/>
</dbReference>
<accession>A0AB34IT32</accession>
<evidence type="ECO:0000256" key="5">
    <source>
        <dbReference type="ARBA" id="ARBA00023004"/>
    </source>
</evidence>
<keyword evidence="4" id="KW-0560">Oxidoreductase</keyword>
<dbReference type="SMART" id="SM00702">
    <property type="entry name" value="P4Hc"/>
    <property type="match status" value="1"/>
</dbReference>
<comment type="cofactor">
    <cofactor evidence="1">
        <name>L-ascorbate</name>
        <dbReference type="ChEBI" id="CHEBI:38290"/>
    </cofactor>
</comment>
<evidence type="ECO:0000313" key="7">
    <source>
        <dbReference type="EMBL" id="KAL1504919.1"/>
    </source>
</evidence>
<dbReference type="Proteomes" id="UP001515480">
    <property type="component" value="Unassembled WGS sequence"/>
</dbReference>
<evidence type="ECO:0000256" key="1">
    <source>
        <dbReference type="ARBA" id="ARBA00001961"/>
    </source>
</evidence>
<keyword evidence="3" id="KW-0223">Dioxygenase</keyword>
<evidence type="ECO:0000256" key="3">
    <source>
        <dbReference type="ARBA" id="ARBA00022964"/>
    </source>
</evidence>
<dbReference type="InterPro" id="IPR005123">
    <property type="entry name" value="Oxoglu/Fe-dep_dioxygenase_dom"/>
</dbReference>
<keyword evidence="2" id="KW-0479">Metal-binding</keyword>
<name>A0AB34IT32_PRYPA</name>
<dbReference type="Gene3D" id="2.60.120.620">
    <property type="entry name" value="q2cbj1_9rhob like domain"/>
    <property type="match status" value="1"/>
</dbReference>
<reference evidence="7 8" key="1">
    <citation type="journal article" date="2024" name="Science">
        <title>Giant polyketide synthase enzymes in the biosynthesis of giant marine polyether toxins.</title>
        <authorList>
            <person name="Fallon T.R."/>
            <person name="Shende V.V."/>
            <person name="Wierzbicki I.H."/>
            <person name="Pendleton A.L."/>
            <person name="Watervoot N.F."/>
            <person name="Auber R.P."/>
            <person name="Gonzalez D.J."/>
            <person name="Wisecaver J.H."/>
            <person name="Moore B.S."/>
        </authorList>
    </citation>
    <scope>NUCLEOTIDE SEQUENCE [LARGE SCALE GENOMIC DNA]</scope>
    <source>
        <strain evidence="7 8">12B1</strain>
    </source>
</reference>
<comment type="caution">
    <text evidence="7">The sequence shown here is derived from an EMBL/GenBank/DDBJ whole genome shotgun (WGS) entry which is preliminary data.</text>
</comment>
<organism evidence="7 8">
    <name type="scientific">Prymnesium parvum</name>
    <name type="common">Toxic golden alga</name>
    <dbReference type="NCBI Taxonomy" id="97485"/>
    <lineage>
        <taxon>Eukaryota</taxon>
        <taxon>Haptista</taxon>
        <taxon>Haptophyta</taxon>
        <taxon>Prymnesiophyceae</taxon>
        <taxon>Prymnesiales</taxon>
        <taxon>Prymnesiaceae</taxon>
        <taxon>Prymnesium</taxon>
    </lineage>
</organism>
<keyword evidence="5" id="KW-0408">Iron</keyword>
<evidence type="ECO:0000259" key="6">
    <source>
        <dbReference type="PROSITE" id="PS51471"/>
    </source>
</evidence>
<keyword evidence="8" id="KW-1185">Reference proteome</keyword>
<protein>
    <recommendedName>
        <fullName evidence="6">Fe2OG dioxygenase domain-containing protein</fullName>
    </recommendedName>
</protein>
<feature type="domain" description="Fe2OG dioxygenase" evidence="6">
    <location>
        <begin position="138"/>
        <end position="249"/>
    </location>
</feature>
<sequence length="312" mass="34402">MLQWLPFTPFAFPCPKRCAGSPQPAVLTDTPSLGGDDLPLQPDWRPQPLAQLGNNTFIVRELLTRSESEAIIAAAEGSGAFSPERIDFGWGRVSTRDVARFEDPSLSHVLSQRLQMVLPDLIGRNATSSQEKVWRPSGLNSVLRIARYRPGDQLPLHNDHVTFAGRCRSAWTLTIYLNSLLPSEGGRIVFPPASQEAWLARSLGLREEPNMFVEAVQPAAGAGLLLAHDVLHAALSPSTRTKFILRTEPLYWSSKATTGAIPMWEVDMRWPSAPRLFSSRGNDEVEPGIYTSRSVCSLEQVVATERECPSCS</sequence>
<evidence type="ECO:0000256" key="2">
    <source>
        <dbReference type="ARBA" id="ARBA00022723"/>
    </source>
</evidence>
<evidence type="ECO:0000256" key="4">
    <source>
        <dbReference type="ARBA" id="ARBA00023002"/>
    </source>
</evidence>
<dbReference type="InterPro" id="IPR006620">
    <property type="entry name" value="Pro_4_hyd_alph"/>
</dbReference>
<gene>
    <name evidence="7" type="ORF">AB1Y20_008686</name>
</gene>
<dbReference type="AlphaFoldDB" id="A0AB34IT32"/>
<dbReference type="GO" id="GO:0031418">
    <property type="term" value="F:L-ascorbic acid binding"/>
    <property type="evidence" value="ECO:0007669"/>
    <property type="project" value="InterPro"/>
</dbReference>